<name>X1I3J5_9ZZZZ</name>
<sequence>ILKKIIAEFAEQTNLQDIITKMVQKILTDNTTLTDLALDLKIMKNLAEQIDLLDFIIKGTILHEFDEGIALSDDVLKAVYATLGEDVLLAVDSQLGLP</sequence>
<comment type="caution">
    <text evidence="1">The sequence shown here is derived from an EMBL/GenBank/DDBJ whole genome shotgun (WGS) entry which is preliminary data.</text>
</comment>
<evidence type="ECO:0000313" key="1">
    <source>
        <dbReference type="EMBL" id="GAH76951.1"/>
    </source>
</evidence>
<protein>
    <submittedName>
        <fullName evidence="1">Uncharacterized protein</fullName>
    </submittedName>
</protein>
<dbReference type="EMBL" id="BARU01044283">
    <property type="protein sequence ID" value="GAH76951.1"/>
    <property type="molecule type" value="Genomic_DNA"/>
</dbReference>
<proteinExistence type="predicted"/>
<feature type="non-terminal residue" evidence="1">
    <location>
        <position position="1"/>
    </location>
</feature>
<organism evidence="1">
    <name type="scientific">marine sediment metagenome</name>
    <dbReference type="NCBI Taxonomy" id="412755"/>
    <lineage>
        <taxon>unclassified sequences</taxon>
        <taxon>metagenomes</taxon>
        <taxon>ecological metagenomes</taxon>
    </lineage>
</organism>
<gene>
    <name evidence="1" type="ORF">S03H2_67595</name>
</gene>
<dbReference type="AlphaFoldDB" id="X1I3J5"/>
<accession>X1I3J5</accession>
<reference evidence="1" key="1">
    <citation type="journal article" date="2014" name="Front. Microbiol.">
        <title>High frequency of phylogenetically diverse reductive dehalogenase-homologous genes in deep subseafloor sedimentary metagenomes.</title>
        <authorList>
            <person name="Kawai M."/>
            <person name="Futagami T."/>
            <person name="Toyoda A."/>
            <person name="Takaki Y."/>
            <person name="Nishi S."/>
            <person name="Hori S."/>
            <person name="Arai W."/>
            <person name="Tsubouchi T."/>
            <person name="Morono Y."/>
            <person name="Uchiyama I."/>
            <person name="Ito T."/>
            <person name="Fujiyama A."/>
            <person name="Inagaki F."/>
            <person name="Takami H."/>
        </authorList>
    </citation>
    <scope>NUCLEOTIDE SEQUENCE</scope>
    <source>
        <strain evidence="1">Expedition CK06-06</strain>
    </source>
</reference>